<name>A0A7R9EP09_9NEOP</name>
<dbReference type="EMBL" id="OD564498">
    <property type="protein sequence ID" value="CAD7438645.1"/>
    <property type="molecule type" value="Genomic_DNA"/>
</dbReference>
<accession>A0A7R9EP09</accession>
<sequence>MKCISIDLERQWETKPSSVHTDGIGTPQPPSHQLIRLDELDIYPALHFVTVRHAIRASNPTGWTLPPVAAASLNMVCSLSLSWERQRGSHSTRTDNIKKPQLFSEMESKIFFETNEKLSSLFVSWFDQSYLQINPSRGPSRLSAQTLWILGHRLAPDLLDECLYIVQSNTRVTRYTRGSHLGSFYPSPLPVRTICDINLRTQDGKGDILSKHSGTRLERIRDNHSTFRVLAEHLGRYQSVRPVDATVGTVKGCTTQLESHKWASVCIACLTECFISCRASFAYVDLSGRVKANLLLLDSVDTSRAWTRCMGFPFSLKSPVGNMHGGISIVLSGLTVTWRAELEYRPGGQPESQVKPPIASHKVTLVCAIKVTFHVSVQRKYFERSCIGDEMQLGKRLKGMFPLRIFSRNCSFGKRNVVLRPISNTPQTGSLHTSYGARRLDAIQIAYPTLRRSAWRLTADRGRHHWLLREREGSASIICVVLSYRLDWHLIRRAYFAFINAAWCGLISHFPGVVSRMLYLLHVNEKPPPVHPTEIRTSTSPSPAVELNTTSALVNYATEAEVKEGFGNQINLCRDRGLNPGPIAQRSDTLPLDRQVTLGIANFRNLEDDLNLSDSDDDDKMGGRNREPRSQTSKKQTLNPMEVLLRSFCQLEFFNTGLR</sequence>
<reference evidence="2" key="1">
    <citation type="submission" date="2020-11" db="EMBL/GenBank/DDBJ databases">
        <authorList>
            <person name="Tran Van P."/>
        </authorList>
    </citation>
    <scope>NUCLEOTIDE SEQUENCE</scope>
</reference>
<protein>
    <submittedName>
        <fullName evidence="2">Uncharacterized protein</fullName>
    </submittedName>
</protein>
<feature type="region of interest" description="Disordered" evidence="1">
    <location>
        <begin position="609"/>
        <end position="637"/>
    </location>
</feature>
<gene>
    <name evidence="2" type="ORF">TBIB3V08_LOCUS1233</name>
</gene>
<feature type="compositionally biased region" description="Acidic residues" evidence="1">
    <location>
        <begin position="609"/>
        <end position="619"/>
    </location>
</feature>
<organism evidence="2">
    <name type="scientific">Timema bartmani</name>
    <dbReference type="NCBI Taxonomy" id="61472"/>
    <lineage>
        <taxon>Eukaryota</taxon>
        <taxon>Metazoa</taxon>
        <taxon>Ecdysozoa</taxon>
        <taxon>Arthropoda</taxon>
        <taxon>Hexapoda</taxon>
        <taxon>Insecta</taxon>
        <taxon>Pterygota</taxon>
        <taxon>Neoptera</taxon>
        <taxon>Polyneoptera</taxon>
        <taxon>Phasmatodea</taxon>
        <taxon>Timematodea</taxon>
        <taxon>Timematoidea</taxon>
        <taxon>Timematidae</taxon>
        <taxon>Timema</taxon>
    </lineage>
</organism>
<evidence type="ECO:0000313" key="2">
    <source>
        <dbReference type="EMBL" id="CAD7438645.1"/>
    </source>
</evidence>
<proteinExistence type="predicted"/>
<evidence type="ECO:0000256" key="1">
    <source>
        <dbReference type="SAM" id="MobiDB-lite"/>
    </source>
</evidence>
<feature type="compositionally biased region" description="Basic and acidic residues" evidence="1">
    <location>
        <begin position="620"/>
        <end position="629"/>
    </location>
</feature>
<dbReference type="AlphaFoldDB" id="A0A7R9EP09"/>